<evidence type="ECO:0000313" key="2">
    <source>
        <dbReference type="EMBL" id="GEO35155.1"/>
    </source>
</evidence>
<dbReference type="AlphaFoldDB" id="A0A512DFB8"/>
<evidence type="ECO:0000313" key="3">
    <source>
        <dbReference type="Proteomes" id="UP000321181"/>
    </source>
</evidence>
<evidence type="ECO:0000256" key="1">
    <source>
        <dbReference type="SAM" id="MobiDB-lite"/>
    </source>
</evidence>
<evidence type="ECO:0008006" key="4">
    <source>
        <dbReference type="Google" id="ProtNLM"/>
    </source>
</evidence>
<feature type="region of interest" description="Disordered" evidence="1">
    <location>
        <begin position="126"/>
        <end position="146"/>
    </location>
</feature>
<comment type="caution">
    <text evidence="2">The sequence shown here is derived from an EMBL/GenBank/DDBJ whole genome shotgun (WGS) entry which is preliminary data.</text>
</comment>
<name>A0A512DFB8_9CELL</name>
<organism evidence="2 3">
    <name type="scientific">Cellulomonas aerilata</name>
    <dbReference type="NCBI Taxonomy" id="515326"/>
    <lineage>
        <taxon>Bacteria</taxon>
        <taxon>Bacillati</taxon>
        <taxon>Actinomycetota</taxon>
        <taxon>Actinomycetes</taxon>
        <taxon>Micrococcales</taxon>
        <taxon>Cellulomonadaceae</taxon>
        <taxon>Cellulomonas</taxon>
    </lineage>
</organism>
<proteinExistence type="predicted"/>
<keyword evidence="3" id="KW-1185">Reference proteome</keyword>
<gene>
    <name evidence="2" type="ORF">CAE01nite_28800</name>
</gene>
<reference evidence="2 3" key="1">
    <citation type="submission" date="2019-07" db="EMBL/GenBank/DDBJ databases">
        <title>Whole genome shotgun sequence of Cellulomonas aerilata NBRC 106308.</title>
        <authorList>
            <person name="Hosoyama A."/>
            <person name="Uohara A."/>
            <person name="Ohji S."/>
            <person name="Ichikawa N."/>
        </authorList>
    </citation>
    <scope>NUCLEOTIDE SEQUENCE [LARGE SCALE GENOMIC DNA]</scope>
    <source>
        <strain evidence="2 3">NBRC 106308</strain>
    </source>
</reference>
<feature type="compositionally biased region" description="Low complexity" evidence="1">
    <location>
        <begin position="126"/>
        <end position="140"/>
    </location>
</feature>
<protein>
    <recommendedName>
        <fullName evidence="4">Plasmid replication, integration and excision activator</fullName>
    </recommendedName>
</protein>
<dbReference type="EMBL" id="BJYY01000018">
    <property type="protein sequence ID" value="GEO35155.1"/>
    <property type="molecule type" value="Genomic_DNA"/>
</dbReference>
<sequence>MAIARRFKITHDEVFPYGAYLISEVGPVFDFEKSTKDTKVQQVDKDTGLLLWSVDVLDADPDAGRKSRTVSVKIAAKHQPVPPPPDPASPFRLVVFEGLSALPYIEESGNFSRIAWSFKADDLTAPARAPRSVSAPAATPGDGKAA</sequence>
<dbReference type="OrthoDB" id="4299905at2"/>
<dbReference type="Proteomes" id="UP000321181">
    <property type="component" value="Unassembled WGS sequence"/>
</dbReference>
<accession>A0A512DFB8</accession>